<dbReference type="InterPro" id="IPR050491">
    <property type="entry name" value="AmpC-like"/>
</dbReference>
<name>A0A0N9YAK3_MYCFO</name>
<reference evidence="2 3" key="1">
    <citation type="journal article" date="2015" name="MBio">
        <title>Enzymatic Degradation of Phenazines Can Generate Energy and Protect Sensitive Organisms from Toxicity.</title>
        <authorList>
            <person name="Costa K.C."/>
            <person name="Bergkessel M."/>
            <person name="Saunders S."/>
            <person name="Korlach J."/>
            <person name="Newman D.K."/>
        </authorList>
    </citation>
    <scope>NUCLEOTIDE SEQUENCE [LARGE SCALE GENOMIC DNA]</scope>
    <source>
        <strain evidence="2 3">CT6</strain>
    </source>
</reference>
<accession>A0A0N9YAK3</accession>
<dbReference type="RefSeq" id="WP_054603060.1">
    <property type="nucleotide sequence ID" value="NZ_CP011269.1"/>
</dbReference>
<dbReference type="KEGG" id="mft:XA26_45960"/>
<dbReference type="Gene3D" id="3.40.710.10">
    <property type="entry name" value="DD-peptidase/beta-lactamase superfamily"/>
    <property type="match status" value="1"/>
</dbReference>
<dbReference type="PANTHER" id="PTHR46825:SF9">
    <property type="entry name" value="BETA-LACTAMASE-RELATED DOMAIN-CONTAINING PROTEIN"/>
    <property type="match status" value="1"/>
</dbReference>
<dbReference type="Pfam" id="PF00144">
    <property type="entry name" value="Beta-lactamase"/>
    <property type="match status" value="1"/>
</dbReference>
<evidence type="ECO:0000313" key="2">
    <source>
        <dbReference type="EMBL" id="ALI28396.1"/>
    </source>
</evidence>
<dbReference type="PATRIC" id="fig|1766.6.peg.4568"/>
<evidence type="ECO:0000259" key="1">
    <source>
        <dbReference type="Pfam" id="PF00144"/>
    </source>
</evidence>
<keyword evidence="3" id="KW-1185">Reference proteome</keyword>
<dbReference type="InterPro" id="IPR001466">
    <property type="entry name" value="Beta-lactam-related"/>
</dbReference>
<dbReference type="InterPro" id="IPR012338">
    <property type="entry name" value="Beta-lactam/transpept-like"/>
</dbReference>
<organism evidence="2 3">
    <name type="scientific">Mycolicibacterium fortuitum</name>
    <name type="common">Mycobacterium fortuitum</name>
    <dbReference type="NCBI Taxonomy" id="1766"/>
    <lineage>
        <taxon>Bacteria</taxon>
        <taxon>Bacillati</taxon>
        <taxon>Actinomycetota</taxon>
        <taxon>Actinomycetes</taxon>
        <taxon>Mycobacteriales</taxon>
        <taxon>Mycobacteriaceae</taxon>
        <taxon>Mycolicibacterium</taxon>
    </lineage>
</organism>
<dbReference type="AlphaFoldDB" id="A0A0N9YAK3"/>
<proteinExistence type="predicted"/>
<dbReference type="Proteomes" id="UP000057134">
    <property type="component" value="Chromosome"/>
</dbReference>
<evidence type="ECO:0000313" key="3">
    <source>
        <dbReference type="Proteomes" id="UP000057134"/>
    </source>
</evidence>
<protein>
    <submittedName>
        <fullName evidence="2">Beta-lactamase</fullName>
    </submittedName>
</protein>
<gene>
    <name evidence="2" type="ORF">XA26_45960</name>
</gene>
<dbReference type="PANTHER" id="PTHR46825">
    <property type="entry name" value="D-ALANYL-D-ALANINE-CARBOXYPEPTIDASE/ENDOPEPTIDASE AMPH"/>
    <property type="match status" value="1"/>
</dbReference>
<dbReference type="SUPFAM" id="SSF56601">
    <property type="entry name" value="beta-lactamase/transpeptidase-like"/>
    <property type="match status" value="1"/>
</dbReference>
<feature type="domain" description="Beta-lactamase-related" evidence="1">
    <location>
        <begin position="8"/>
        <end position="365"/>
    </location>
</feature>
<sequence>MQLDFSVVDDIAKQFHDRRRAPALQIAVLADGEVAYFSGHGVTDCATGAAPAVDRFFRIASMSKSFTAAAILQLRDRGLLCLDTAVTDYLPWAQGLAGPTADSPKITVRQCLTMSSGLPGDDPWADRQEEMTQSDFDALLRRPVSSAYAPGTAFAYSNLGYAILGRVVEAIAGRPFVEHVASELLRPLGLNDTAYDYRSVPSERLAQGYRPTPSGEWEPQTFTAPGSFSAIGGLLSTVTDIAKWVAWLAEAFPPRDGNDDRILSRSSRREMQQSYRLLPFDVVEEPGERNRLTSKGFPWGLSGYGYGLFVEADPDVGTVSQHPGGYPGFGSYMGWHQASGLGIVAFANGTYAPVAAPARAALDALLRRREAAAEVLPTEHLRSAIDLVERVIADPSMLQGPDFADNVLLDIPLAERVAAITAARQAIGEYKGQNEVEVRSPTEAIYRMIGARGAVEVTLSLTPTDSPRIQTFAVEAKA</sequence>
<dbReference type="STRING" id="1766.XA26_45960"/>
<dbReference type="EMBL" id="CP011269">
    <property type="protein sequence ID" value="ALI28396.1"/>
    <property type="molecule type" value="Genomic_DNA"/>
</dbReference>